<dbReference type="AlphaFoldDB" id="A0A840NBE2"/>
<protein>
    <submittedName>
        <fullName evidence="2">Uncharacterized protein</fullName>
    </submittedName>
</protein>
<proteinExistence type="predicted"/>
<gene>
    <name evidence="2" type="ORF">BJ969_002368</name>
</gene>
<reference evidence="2 3" key="1">
    <citation type="submission" date="2020-08" db="EMBL/GenBank/DDBJ databases">
        <title>Sequencing the genomes of 1000 actinobacteria strains.</title>
        <authorList>
            <person name="Klenk H.-P."/>
        </authorList>
    </citation>
    <scope>NUCLEOTIDE SEQUENCE [LARGE SCALE GENOMIC DNA]</scope>
    <source>
        <strain evidence="2 3">DSM 45582</strain>
    </source>
</reference>
<comment type="caution">
    <text evidence="2">The sequence shown here is derived from an EMBL/GenBank/DDBJ whole genome shotgun (WGS) entry which is preliminary data.</text>
</comment>
<accession>A0A840NBE2</accession>
<dbReference type="EMBL" id="JACHIV010000001">
    <property type="protein sequence ID" value="MBB5069280.1"/>
    <property type="molecule type" value="Genomic_DNA"/>
</dbReference>
<evidence type="ECO:0000313" key="2">
    <source>
        <dbReference type="EMBL" id="MBB5069280.1"/>
    </source>
</evidence>
<dbReference type="Proteomes" id="UP000580474">
    <property type="component" value="Unassembled WGS sequence"/>
</dbReference>
<keyword evidence="3" id="KW-1185">Reference proteome</keyword>
<feature type="signal peptide" evidence="1">
    <location>
        <begin position="1"/>
        <end position="28"/>
    </location>
</feature>
<evidence type="ECO:0000256" key="1">
    <source>
        <dbReference type="SAM" id="SignalP"/>
    </source>
</evidence>
<evidence type="ECO:0000313" key="3">
    <source>
        <dbReference type="Proteomes" id="UP000580474"/>
    </source>
</evidence>
<dbReference type="RefSeq" id="WP_184478981.1">
    <property type="nucleotide sequence ID" value="NZ_JACHIV010000001.1"/>
</dbReference>
<name>A0A840NBE2_9PSEU</name>
<organism evidence="2 3">
    <name type="scientific">Saccharopolyspora gloriosae</name>
    <dbReference type="NCBI Taxonomy" id="455344"/>
    <lineage>
        <taxon>Bacteria</taxon>
        <taxon>Bacillati</taxon>
        <taxon>Actinomycetota</taxon>
        <taxon>Actinomycetes</taxon>
        <taxon>Pseudonocardiales</taxon>
        <taxon>Pseudonocardiaceae</taxon>
        <taxon>Saccharopolyspora</taxon>
    </lineage>
</organism>
<sequence>MTRSRWVTVGALLVSVLGTAGATTPALAAPAEREITVVGTVQAGVEPRCSLLPGQGRTPYLLVGGDPSVVKPGAHLVVRGRPDPGALTTCMQGTPLHVSEAHPA</sequence>
<feature type="chain" id="PRO_5032611146" evidence="1">
    <location>
        <begin position="29"/>
        <end position="104"/>
    </location>
</feature>
<keyword evidence="1" id="KW-0732">Signal</keyword>